<accession>A0A9D4A1B2</accession>
<evidence type="ECO:0000313" key="1">
    <source>
        <dbReference type="EMBL" id="KAH1080529.1"/>
    </source>
</evidence>
<organism evidence="1 2">
    <name type="scientific">Gossypium stocksii</name>
    <dbReference type="NCBI Taxonomy" id="47602"/>
    <lineage>
        <taxon>Eukaryota</taxon>
        <taxon>Viridiplantae</taxon>
        <taxon>Streptophyta</taxon>
        <taxon>Embryophyta</taxon>
        <taxon>Tracheophyta</taxon>
        <taxon>Spermatophyta</taxon>
        <taxon>Magnoliopsida</taxon>
        <taxon>eudicotyledons</taxon>
        <taxon>Gunneridae</taxon>
        <taxon>Pentapetalae</taxon>
        <taxon>rosids</taxon>
        <taxon>malvids</taxon>
        <taxon>Malvales</taxon>
        <taxon>Malvaceae</taxon>
        <taxon>Malvoideae</taxon>
        <taxon>Gossypium</taxon>
    </lineage>
</organism>
<reference evidence="1 2" key="1">
    <citation type="journal article" date="2021" name="Plant Biotechnol. J.">
        <title>Multi-omics assisted identification of the key and species-specific regulatory components of drought-tolerant mechanisms in Gossypium stocksii.</title>
        <authorList>
            <person name="Yu D."/>
            <person name="Ke L."/>
            <person name="Zhang D."/>
            <person name="Wu Y."/>
            <person name="Sun Y."/>
            <person name="Mei J."/>
            <person name="Sun J."/>
            <person name="Sun Y."/>
        </authorList>
    </citation>
    <scope>NUCLEOTIDE SEQUENCE [LARGE SCALE GENOMIC DNA]</scope>
    <source>
        <strain evidence="2">cv. E1</strain>
        <tissue evidence="1">Leaf</tissue>
    </source>
</reference>
<keyword evidence="2" id="KW-1185">Reference proteome</keyword>
<dbReference type="EMBL" id="JAIQCV010000007">
    <property type="protein sequence ID" value="KAH1080529.1"/>
    <property type="molecule type" value="Genomic_DNA"/>
</dbReference>
<name>A0A9D4A1B2_9ROSI</name>
<protein>
    <submittedName>
        <fullName evidence="1">Uncharacterized protein</fullName>
    </submittedName>
</protein>
<dbReference type="AlphaFoldDB" id="A0A9D4A1B2"/>
<evidence type="ECO:0000313" key="2">
    <source>
        <dbReference type="Proteomes" id="UP000828251"/>
    </source>
</evidence>
<sequence>MKKASFSSSSSSSPQVSSKSKCSESLVEFCCSACFFCIFCPLSVVWCCAKLPCKVAGYVIKWACNYCKTDNKVFAEYSSFSDIDLDDMPSLPHKSSPTHSFHPFSCACTRTRHRRSNIDAYMITDDIHRRIKQNLELKLKIKEWGLENGTALFPKSRPGLQRMVASRRNGTLRGCLIAYGASMLIYERMMLSSYPHGVQNSRALEETASLLSQLKKNLAVPIIVTSSSSSLDAILAVKQLPLSSSS</sequence>
<dbReference type="Proteomes" id="UP000828251">
    <property type="component" value="Unassembled WGS sequence"/>
</dbReference>
<comment type="caution">
    <text evidence="1">The sequence shown here is derived from an EMBL/GenBank/DDBJ whole genome shotgun (WGS) entry which is preliminary data.</text>
</comment>
<gene>
    <name evidence="1" type="ORF">J1N35_020290</name>
</gene>
<proteinExistence type="predicted"/>
<dbReference type="OrthoDB" id="998948at2759"/>